<feature type="transmembrane region" description="Helical" evidence="5">
    <location>
        <begin position="351"/>
        <end position="377"/>
    </location>
</feature>
<name>A0A3N0VG74_9GAMM</name>
<sequence length="432" mass="48859">MPETPAQPLQRPTSASRFGFNCLAAVAGLAYLAWRQTSSPNTPYDNGLTAGLLIALLIGLHEHFVLRSHRNPSSGLDWDRPAKPDLGRVLIKLVGLGMTLGLIGGAYALFPEYHGSFYQPFWRALRVYGIPMLIAAPFYFWWLDGRLREPEDGYWQFGRLPWLWLRGQTPSAESRRLIVNHLAGWAVKGFFVPLMTVYVGQEVRGAHNAWLALPHGGYSLFEFLFHLTFTVDLLFCVIGYAMTLRLFDAHIRWAEPTALGWMVALMCYQPFFSLVENQYLRYEDGIVWGQWLADLPGAKFVWALVLVSLLAIYALSTVAFGLRFSNLTARGVITDGPYRYSKHPAYLSKNLSWWLISIPFVAVSPAVALSNCLHLLLINGVYFLRARTEEAHLSRDPTYVRYALWINEHGLLAGLGRKLPALRYKPPQSVIQ</sequence>
<protein>
    <recommendedName>
        <fullName evidence="8">DUF1295 domain-containing protein</fullName>
    </recommendedName>
</protein>
<feature type="transmembrane region" description="Helical" evidence="5">
    <location>
        <begin position="122"/>
        <end position="142"/>
    </location>
</feature>
<dbReference type="RefSeq" id="WP_123210729.1">
    <property type="nucleotide sequence ID" value="NZ_RJVO01000002.1"/>
</dbReference>
<evidence type="ECO:0000256" key="2">
    <source>
        <dbReference type="ARBA" id="ARBA00022692"/>
    </source>
</evidence>
<accession>A0A3N0VG74</accession>
<keyword evidence="3 5" id="KW-1133">Transmembrane helix</keyword>
<evidence type="ECO:0000256" key="1">
    <source>
        <dbReference type="ARBA" id="ARBA00004141"/>
    </source>
</evidence>
<dbReference type="InParanoid" id="A0A3N0VG74"/>
<dbReference type="Pfam" id="PF04140">
    <property type="entry name" value="ICMT"/>
    <property type="match status" value="1"/>
</dbReference>
<dbReference type="GO" id="GO:0016020">
    <property type="term" value="C:membrane"/>
    <property type="evidence" value="ECO:0007669"/>
    <property type="project" value="UniProtKB-SubCell"/>
</dbReference>
<comment type="subcellular location">
    <subcellularLocation>
        <location evidence="1">Membrane</location>
        <topology evidence="1">Multi-pass membrane protein</topology>
    </subcellularLocation>
</comment>
<evidence type="ECO:0000256" key="4">
    <source>
        <dbReference type="ARBA" id="ARBA00023136"/>
    </source>
</evidence>
<evidence type="ECO:0000256" key="5">
    <source>
        <dbReference type="SAM" id="Phobius"/>
    </source>
</evidence>
<feature type="transmembrane region" description="Helical" evidence="5">
    <location>
        <begin position="223"/>
        <end position="247"/>
    </location>
</feature>
<gene>
    <name evidence="6" type="ORF">ED208_04675</name>
</gene>
<comment type="caution">
    <text evidence="6">The sequence shown here is derived from an EMBL/GenBank/DDBJ whole genome shotgun (WGS) entry which is preliminary data.</text>
</comment>
<evidence type="ECO:0000313" key="7">
    <source>
        <dbReference type="Proteomes" id="UP000282106"/>
    </source>
</evidence>
<dbReference type="GO" id="GO:0004671">
    <property type="term" value="F:protein C-terminal S-isoprenylcysteine carboxyl O-methyltransferase activity"/>
    <property type="evidence" value="ECO:0007669"/>
    <property type="project" value="InterPro"/>
</dbReference>
<evidence type="ECO:0000313" key="6">
    <source>
        <dbReference type="EMBL" id="ROH91685.1"/>
    </source>
</evidence>
<feature type="transmembrane region" description="Helical" evidence="5">
    <location>
        <begin position="300"/>
        <end position="322"/>
    </location>
</feature>
<dbReference type="AlphaFoldDB" id="A0A3N0VG74"/>
<feature type="transmembrane region" description="Helical" evidence="5">
    <location>
        <begin position="86"/>
        <end position="110"/>
    </location>
</feature>
<organism evidence="6 7">
    <name type="scientific">Stagnimonas aquatica</name>
    <dbReference type="NCBI Taxonomy" id="2689987"/>
    <lineage>
        <taxon>Bacteria</taxon>
        <taxon>Pseudomonadati</taxon>
        <taxon>Pseudomonadota</taxon>
        <taxon>Gammaproteobacteria</taxon>
        <taxon>Nevskiales</taxon>
        <taxon>Nevskiaceae</taxon>
        <taxon>Stagnimonas</taxon>
    </lineage>
</organism>
<keyword evidence="7" id="KW-1185">Reference proteome</keyword>
<dbReference type="Proteomes" id="UP000282106">
    <property type="component" value="Unassembled WGS sequence"/>
</dbReference>
<keyword evidence="4 5" id="KW-0472">Membrane</keyword>
<dbReference type="Gene3D" id="1.20.120.1630">
    <property type="match status" value="1"/>
</dbReference>
<evidence type="ECO:0008006" key="8">
    <source>
        <dbReference type="Google" id="ProtNLM"/>
    </source>
</evidence>
<dbReference type="InterPro" id="IPR007269">
    <property type="entry name" value="ICMT_MeTrfase"/>
</dbReference>
<evidence type="ECO:0000256" key="3">
    <source>
        <dbReference type="ARBA" id="ARBA00022989"/>
    </source>
</evidence>
<proteinExistence type="predicted"/>
<keyword evidence="2 5" id="KW-0812">Transmembrane</keyword>
<feature type="transmembrane region" description="Helical" evidence="5">
    <location>
        <begin position="15"/>
        <end position="34"/>
    </location>
</feature>
<dbReference type="EMBL" id="RJVO01000002">
    <property type="protein sequence ID" value="ROH91685.1"/>
    <property type="molecule type" value="Genomic_DNA"/>
</dbReference>
<reference evidence="6 7" key="1">
    <citation type="submission" date="2018-10" db="EMBL/GenBank/DDBJ databases">
        <authorList>
            <person name="Chen W.-M."/>
        </authorList>
    </citation>
    <scope>NUCLEOTIDE SEQUENCE [LARGE SCALE GENOMIC DNA]</scope>
    <source>
        <strain evidence="6 7">THS-13</strain>
    </source>
</reference>